<comment type="caution">
    <text evidence="3">The sequence shown here is derived from an EMBL/GenBank/DDBJ whole genome shotgun (WGS) entry which is preliminary data.</text>
</comment>
<evidence type="ECO:0000256" key="1">
    <source>
        <dbReference type="ARBA" id="ARBA00023002"/>
    </source>
</evidence>
<keyword evidence="1 3" id="KW-0560">Oxidoreductase</keyword>
<organism evidence="3 4">
    <name type="scientific">Methanobrevibacter arboriphilus JCM 13429 = DSM 1125</name>
    <dbReference type="NCBI Taxonomy" id="1300164"/>
    <lineage>
        <taxon>Archaea</taxon>
        <taxon>Methanobacteriati</taxon>
        <taxon>Methanobacteriota</taxon>
        <taxon>Methanomada group</taxon>
        <taxon>Methanobacteria</taxon>
        <taxon>Methanobacteriales</taxon>
        <taxon>Methanobacteriaceae</taxon>
        <taxon>Methanobrevibacter</taxon>
    </lineage>
</organism>
<evidence type="ECO:0000259" key="2">
    <source>
        <dbReference type="Pfam" id="PF02754"/>
    </source>
</evidence>
<feature type="domain" description="Cysteine-rich" evidence="2">
    <location>
        <begin position="162"/>
        <end position="255"/>
    </location>
</feature>
<dbReference type="EMBL" id="JXMW01000030">
    <property type="protein sequence ID" value="OQD58047.1"/>
    <property type="molecule type" value="Genomic_DNA"/>
</dbReference>
<dbReference type="Gene3D" id="3.40.50.11810">
    <property type="match status" value="1"/>
</dbReference>
<accession>A0A1V6N0B1</accession>
<dbReference type="PANTHER" id="PTHR42947">
    <property type="entry name" value="COB--COM HETERODISULFIDE REDUCTASE SUBUNIT B 1"/>
    <property type="match status" value="1"/>
</dbReference>
<dbReference type="InterPro" id="IPR004017">
    <property type="entry name" value="Cys_rich_dom"/>
</dbReference>
<dbReference type="RefSeq" id="WP_080461135.1">
    <property type="nucleotide sequence ID" value="NZ_JXMW01000030.1"/>
</dbReference>
<keyword evidence="4" id="KW-1185">Reference proteome</keyword>
<evidence type="ECO:0000313" key="3">
    <source>
        <dbReference type="EMBL" id="OQD58047.1"/>
    </source>
</evidence>
<dbReference type="Pfam" id="PF02754">
    <property type="entry name" value="CCG"/>
    <property type="match status" value="2"/>
</dbReference>
<dbReference type="PANTHER" id="PTHR42947:SF1">
    <property type="entry name" value="COB--COM HETERODISULFIDE REDUCTASE SUBUNIT B 1"/>
    <property type="match status" value="1"/>
</dbReference>
<reference evidence="3 4" key="1">
    <citation type="submission" date="2014-12" db="EMBL/GenBank/DDBJ databases">
        <title>Genome sequence of Methanobrevibacter arboriphilicus DH1, DSM1125.</title>
        <authorList>
            <person name="Poehlein A."/>
            <person name="Thauer R.K."/>
            <person name="Seedorf H."/>
            <person name="Daniel R."/>
        </authorList>
    </citation>
    <scope>NUCLEOTIDE SEQUENCE [LARGE SCALE GENOMIC DNA]</scope>
    <source>
        <strain evidence="3 4">DH1</strain>
    </source>
</reference>
<dbReference type="OrthoDB" id="37916at2157"/>
<dbReference type="GO" id="GO:0051912">
    <property type="term" value="F:CoB--CoM heterodisulfide reductase activity"/>
    <property type="evidence" value="ECO:0007669"/>
    <property type="project" value="UniProtKB-EC"/>
</dbReference>
<dbReference type="NCBIfam" id="NF041780">
    <property type="entry name" value="hetero_SS_HdrB"/>
    <property type="match status" value="1"/>
</dbReference>
<dbReference type="InterPro" id="IPR051278">
    <property type="entry name" value="HdrB/HdrD_reductase"/>
</dbReference>
<proteinExistence type="predicted"/>
<dbReference type="InterPro" id="IPR053571">
    <property type="entry name" value="HdrB"/>
</dbReference>
<feature type="domain" description="Cysteine-rich" evidence="2">
    <location>
        <begin position="10"/>
        <end position="91"/>
    </location>
</feature>
<dbReference type="EC" id="1.8.98.1" evidence="3"/>
<name>A0A1V6N0B1_METAZ</name>
<evidence type="ECO:0000313" key="4">
    <source>
        <dbReference type="Proteomes" id="UP000191661"/>
    </source>
</evidence>
<dbReference type="Gene3D" id="1.20.1050.140">
    <property type="match status" value="1"/>
</dbReference>
<gene>
    <name evidence="3" type="primary">hdrB1</name>
    <name evidence="3" type="ORF">MBBAR_30c00470</name>
</gene>
<dbReference type="AlphaFoldDB" id="A0A1V6N0B1"/>
<sequence length="327" mass="37660">MRKIPDKNIMLFKSCLINGEYPGVESSTKYVFDKIGIEYIVDDRQSCCTGLGHYSDIYDQLSTTVIGGRNFSVAKKTDHTNIVMMCSTCYAIHKKVAKLLNNNEKVRDEVNTIYDETNLDEMKYEEGTIDSSKNIFHVVDIFFDKKEEIAKNIKIDLSEFRIATHPACHYCKVQYEDATEGFRDPKVLDEILKSCGIETIGWYDHKRSTCGAGFRQRFVNRDLSMKVTSEKLLSLQDENIDILVHMCPNCQMQFDRYQPFIGKELNIDFKMMHLNIAQLVAFVMGSDPYKVMGIQTHTIPIEPLIEKVEKNLSKEREVKRVKTANKA</sequence>
<protein>
    <submittedName>
        <fullName evidence="3">Heterodisulfide reductase, subunit B</fullName>
        <ecNumber evidence="3">1.8.98.1</ecNumber>
    </submittedName>
</protein>
<dbReference type="Proteomes" id="UP000191661">
    <property type="component" value="Unassembled WGS sequence"/>
</dbReference>